<dbReference type="Proteomes" id="UP001321748">
    <property type="component" value="Chromosome"/>
</dbReference>
<evidence type="ECO:0000256" key="1">
    <source>
        <dbReference type="SAM" id="Phobius"/>
    </source>
</evidence>
<evidence type="ECO:0000313" key="3">
    <source>
        <dbReference type="Proteomes" id="UP001321748"/>
    </source>
</evidence>
<reference evidence="2 3" key="1">
    <citation type="journal article" date="2023" name="Microbiol. Spectr.">
        <title>Symbiosis of Carpenter Bees with Uncharacterized Lactic Acid Bacteria Showing NAD Auxotrophy.</title>
        <authorList>
            <person name="Kawasaki S."/>
            <person name="Ozawa K."/>
            <person name="Mori T."/>
            <person name="Yamamoto A."/>
            <person name="Ito M."/>
            <person name="Ohkuma M."/>
            <person name="Sakamoto M."/>
            <person name="Matsutani M."/>
        </authorList>
    </citation>
    <scope>NUCLEOTIDE SEQUENCE [LARGE SCALE GENOMIC DNA]</scope>
    <source>
        <strain evidence="2 3">KimH</strain>
    </source>
</reference>
<keyword evidence="3" id="KW-1185">Reference proteome</keyword>
<keyword evidence="1" id="KW-1133">Transmembrane helix</keyword>
<feature type="transmembrane region" description="Helical" evidence="1">
    <location>
        <begin position="154"/>
        <end position="175"/>
    </location>
</feature>
<accession>A0ABM8BEN6</accession>
<keyword evidence="1" id="KW-0812">Transmembrane</keyword>
<keyword evidence="1" id="KW-0472">Membrane</keyword>
<feature type="transmembrane region" description="Helical" evidence="1">
    <location>
        <begin position="221"/>
        <end position="241"/>
    </location>
</feature>
<dbReference type="EMBL" id="AP026800">
    <property type="protein sequence ID" value="BDR55398.1"/>
    <property type="molecule type" value="Genomic_DNA"/>
</dbReference>
<feature type="transmembrane region" description="Helical" evidence="1">
    <location>
        <begin position="190"/>
        <end position="209"/>
    </location>
</feature>
<organism evidence="2 3">
    <name type="scientific">Bombiscardovia apis</name>
    <dbReference type="NCBI Taxonomy" id="2932182"/>
    <lineage>
        <taxon>Bacteria</taxon>
        <taxon>Bacillati</taxon>
        <taxon>Actinomycetota</taxon>
        <taxon>Actinomycetes</taxon>
        <taxon>Bifidobacteriales</taxon>
        <taxon>Bifidobacteriaceae</taxon>
        <taxon>Bombiscardovia</taxon>
    </lineage>
</organism>
<feature type="transmembrane region" description="Helical" evidence="1">
    <location>
        <begin position="253"/>
        <end position="273"/>
    </location>
</feature>
<gene>
    <name evidence="2" type="ORF">KIMH_15090</name>
</gene>
<proteinExistence type="predicted"/>
<evidence type="ECO:0000313" key="2">
    <source>
        <dbReference type="EMBL" id="BDR55398.1"/>
    </source>
</evidence>
<sequence length="460" mass="51554">MALMYLVLVSMTTFLRPLFNGYLDCVGELLLFCIIAAIFDKELPLRRKGAVGIGLGVAGTFLIRRWYIFAVIGLTVSAIVYWVAKLISAAKNERIALAKNVLIVAVIICIAALLPLLIFFPGFVKRSLFGNFSSAYSAYNAYSHVEKWLNIGDLLGWAWLFASWVAVVFLIVFAYRNKDVLLGKNMRKDVLILIPASYIGGAIALLIFWRVQDLSPQHWYIVIPFIDIAVFLPIFLAIAVFPQKVARRLTQSLIGAAAIFGLLTGFTIIPTNVHVEKLIGFPVQTPYVQGDVGEKGKFTNYLYEQTGGKDLIYFAAASSNLNEGLPSSYSMLEGLNQSFSTTSANVDSRDGFNPAFFDAQYVVASSPVSIHMSPENEQVVVGLNTLVQDKSGYVGKHYTKKKTFYFDDNYEVYVYEKISPYTVDDVKAVEAYFDKIYPDDPDMYKNRFDNYISTMEKDKR</sequence>
<name>A0ABM8BEN6_9BIFI</name>
<feature type="transmembrane region" description="Helical" evidence="1">
    <location>
        <begin position="96"/>
        <end position="120"/>
    </location>
</feature>
<feature type="transmembrane region" description="Helical" evidence="1">
    <location>
        <begin position="66"/>
        <end position="84"/>
    </location>
</feature>
<protein>
    <submittedName>
        <fullName evidence="2">Uncharacterized protein</fullName>
    </submittedName>
</protein>
<feature type="transmembrane region" description="Helical" evidence="1">
    <location>
        <begin position="21"/>
        <end position="39"/>
    </location>
</feature>